<dbReference type="PROSITE" id="PS51186">
    <property type="entry name" value="GNAT"/>
    <property type="match status" value="1"/>
</dbReference>
<evidence type="ECO:0000313" key="2">
    <source>
        <dbReference type="EMBL" id="EIT84939.1"/>
    </source>
</evidence>
<gene>
    <name evidence="2" type="ORF">A374_12870</name>
</gene>
<comment type="caution">
    <text evidence="2">The sequence shown here is derived from an EMBL/GenBank/DDBJ whole genome shotgun (WGS) entry which is preliminary data.</text>
</comment>
<dbReference type="CDD" id="cd04301">
    <property type="entry name" value="NAT_SF"/>
    <property type="match status" value="1"/>
</dbReference>
<sequence>MNKRAFTWSDLPFIRHLFQLAGKLWQQEEGIDGTENDAQLTAYLQRYVESGGEWFIFEENDKKIGAAYVTYAAPSNGKPWLGTLLVAELFQKKGYAHAIIACINDEIKNNHTALFAACPVPYSSWLLFLNHLGFEQMAFEKDEFGKEYIKLVKALTN</sequence>
<accession>I8AHL7</accession>
<dbReference type="PATRIC" id="fig|1196324.3.peg.2633"/>
<evidence type="ECO:0000313" key="3">
    <source>
        <dbReference type="Proteomes" id="UP000004080"/>
    </source>
</evidence>
<dbReference type="InterPro" id="IPR000182">
    <property type="entry name" value="GNAT_dom"/>
</dbReference>
<dbReference type="InterPro" id="IPR016181">
    <property type="entry name" value="Acyl_CoA_acyltransferase"/>
</dbReference>
<dbReference type="Pfam" id="PF13420">
    <property type="entry name" value="Acetyltransf_4"/>
    <property type="match status" value="1"/>
</dbReference>
<evidence type="ECO:0000259" key="1">
    <source>
        <dbReference type="PROSITE" id="PS51186"/>
    </source>
</evidence>
<keyword evidence="3" id="KW-1185">Reference proteome</keyword>
<name>I8AHL7_9BACL</name>
<dbReference type="SUPFAM" id="SSF55729">
    <property type="entry name" value="Acyl-CoA N-acyltransferases (Nat)"/>
    <property type="match status" value="1"/>
</dbReference>
<feature type="domain" description="N-acetyltransferase" evidence="1">
    <location>
        <begin position="1"/>
        <end position="157"/>
    </location>
</feature>
<organism evidence="2 3">
    <name type="scientific">Fictibacillus macauensis ZFHKF-1</name>
    <dbReference type="NCBI Taxonomy" id="1196324"/>
    <lineage>
        <taxon>Bacteria</taxon>
        <taxon>Bacillati</taxon>
        <taxon>Bacillota</taxon>
        <taxon>Bacilli</taxon>
        <taxon>Bacillales</taxon>
        <taxon>Fictibacillaceae</taxon>
        <taxon>Fictibacillus</taxon>
    </lineage>
</organism>
<dbReference type="Proteomes" id="UP000004080">
    <property type="component" value="Unassembled WGS sequence"/>
</dbReference>
<dbReference type="GO" id="GO:0016747">
    <property type="term" value="F:acyltransferase activity, transferring groups other than amino-acyl groups"/>
    <property type="evidence" value="ECO:0007669"/>
    <property type="project" value="InterPro"/>
</dbReference>
<reference evidence="2 3" key="1">
    <citation type="journal article" date="2012" name="J. Bacteriol.">
        <title>Genome of Bacillus macauensis ZFHKF-1, a Long-Chain-Forming Bacterium.</title>
        <authorList>
            <person name="Cai L."/>
            <person name="Zhang T."/>
        </authorList>
    </citation>
    <scope>NUCLEOTIDE SEQUENCE [LARGE SCALE GENOMIC DNA]</scope>
    <source>
        <strain evidence="2 3">ZFHKF-1</strain>
    </source>
</reference>
<dbReference type="STRING" id="1196324.A374_12870"/>
<dbReference type="eggNOG" id="ENOG50346N3">
    <property type="taxonomic scope" value="Bacteria"/>
</dbReference>
<dbReference type="RefSeq" id="WP_007202652.1">
    <property type="nucleotide sequence ID" value="NZ_AKKV01000028.1"/>
</dbReference>
<dbReference type="AlphaFoldDB" id="I8AHL7"/>
<dbReference type="Gene3D" id="3.40.630.30">
    <property type="match status" value="1"/>
</dbReference>
<dbReference type="EMBL" id="AKKV01000028">
    <property type="protein sequence ID" value="EIT84939.1"/>
    <property type="molecule type" value="Genomic_DNA"/>
</dbReference>
<proteinExistence type="predicted"/>
<protein>
    <recommendedName>
        <fullName evidence="1">N-acetyltransferase domain-containing protein</fullName>
    </recommendedName>
</protein>